<dbReference type="SUPFAM" id="SSF46785">
    <property type="entry name" value="Winged helix' DNA-binding domain"/>
    <property type="match status" value="1"/>
</dbReference>
<dbReference type="PROSITE" id="PS51118">
    <property type="entry name" value="HTH_HXLR"/>
    <property type="match status" value="1"/>
</dbReference>
<name>A0A1M5JVH5_9FLAO</name>
<dbReference type="EMBL" id="FQUT01000015">
    <property type="protein sequence ID" value="SHG44534.1"/>
    <property type="molecule type" value="Genomic_DNA"/>
</dbReference>
<dbReference type="PANTHER" id="PTHR33204:SF29">
    <property type="entry name" value="TRANSCRIPTIONAL REGULATOR"/>
    <property type="match status" value="1"/>
</dbReference>
<keyword evidence="2" id="KW-0238">DNA-binding</keyword>
<dbReference type="GO" id="GO:0006355">
    <property type="term" value="P:regulation of DNA-templated transcription"/>
    <property type="evidence" value="ECO:0007669"/>
    <property type="project" value="UniProtKB-ARBA"/>
</dbReference>
<reference evidence="6" key="1">
    <citation type="submission" date="2016-11" db="EMBL/GenBank/DDBJ databases">
        <authorList>
            <person name="Varghese N."/>
            <person name="Submissions S."/>
        </authorList>
    </citation>
    <scope>NUCLEOTIDE SEQUENCE [LARGE SCALE GENOMIC DNA]</scope>
    <source>
        <strain evidence="6">DSM 27619</strain>
    </source>
</reference>
<dbReference type="Pfam" id="PF01638">
    <property type="entry name" value="HxlR"/>
    <property type="match status" value="1"/>
</dbReference>
<evidence type="ECO:0000256" key="3">
    <source>
        <dbReference type="ARBA" id="ARBA00023163"/>
    </source>
</evidence>
<evidence type="ECO:0000259" key="4">
    <source>
        <dbReference type="PROSITE" id="PS51118"/>
    </source>
</evidence>
<dbReference type="InterPro" id="IPR036390">
    <property type="entry name" value="WH_DNA-bd_sf"/>
</dbReference>
<keyword evidence="6" id="KW-1185">Reference proteome</keyword>
<evidence type="ECO:0000256" key="2">
    <source>
        <dbReference type="ARBA" id="ARBA00023125"/>
    </source>
</evidence>
<dbReference type="CDD" id="cd00090">
    <property type="entry name" value="HTH_ARSR"/>
    <property type="match status" value="1"/>
</dbReference>
<dbReference type="Proteomes" id="UP000184518">
    <property type="component" value="Unassembled WGS sequence"/>
</dbReference>
<organism evidence="5 6">
    <name type="scientific">Chryseobacterium arachidis</name>
    <dbReference type="NCBI Taxonomy" id="1416778"/>
    <lineage>
        <taxon>Bacteria</taxon>
        <taxon>Pseudomonadati</taxon>
        <taxon>Bacteroidota</taxon>
        <taxon>Flavobacteriia</taxon>
        <taxon>Flavobacteriales</taxon>
        <taxon>Weeksellaceae</taxon>
        <taxon>Chryseobacterium group</taxon>
        <taxon>Chryseobacterium</taxon>
    </lineage>
</organism>
<evidence type="ECO:0000256" key="1">
    <source>
        <dbReference type="ARBA" id="ARBA00023015"/>
    </source>
</evidence>
<gene>
    <name evidence="5" type="ORF">SAMN05443633_11597</name>
</gene>
<sequence length="118" mass="13715">MSYNRISTLDCENNPNSDCAVEAALAILGGKWKLKIYKAIRSREIMRFSELRENLGEISDKTLTMQLREMEEDQLLIRIVHPEVPPKVEYKLTDLGKSLETVFLALDNWGKNYIQQRK</sequence>
<evidence type="ECO:0000313" key="5">
    <source>
        <dbReference type="EMBL" id="SHG44534.1"/>
    </source>
</evidence>
<dbReference type="GO" id="GO:0003677">
    <property type="term" value="F:DNA binding"/>
    <property type="evidence" value="ECO:0007669"/>
    <property type="project" value="UniProtKB-KW"/>
</dbReference>
<dbReference type="InterPro" id="IPR011991">
    <property type="entry name" value="ArsR-like_HTH"/>
</dbReference>
<keyword evidence="3" id="KW-0804">Transcription</keyword>
<dbReference type="PANTHER" id="PTHR33204">
    <property type="entry name" value="TRANSCRIPTIONAL REGULATOR, MARR FAMILY"/>
    <property type="match status" value="1"/>
</dbReference>
<accession>A0A1M5JVH5</accession>
<dbReference type="RefSeq" id="WP_072962714.1">
    <property type="nucleotide sequence ID" value="NZ_FQUT01000015.1"/>
</dbReference>
<dbReference type="OrthoDB" id="9797599at2"/>
<keyword evidence="1" id="KW-0805">Transcription regulation</keyword>
<feature type="domain" description="HTH hxlR-type" evidence="4">
    <location>
        <begin position="19"/>
        <end position="118"/>
    </location>
</feature>
<dbReference type="AlphaFoldDB" id="A0A1M5JVH5"/>
<evidence type="ECO:0000313" key="6">
    <source>
        <dbReference type="Proteomes" id="UP000184518"/>
    </source>
</evidence>
<dbReference type="InterPro" id="IPR002577">
    <property type="entry name" value="HTH_HxlR"/>
</dbReference>
<protein>
    <submittedName>
        <fullName evidence="5">Transcriptional regulator, HxlR family</fullName>
    </submittedName>
</protein>
<dbReference type="Gene3D" id="1.10.10.10">
    <property type="entry name" value="Winged helix-like DNA-binding domain superfamily/Winged helix DNA-binding domain"/>
    <property type="match status" value="1"/>
</dbReference>
<proteinExistence type="predicted"/>
<dbReference type="InterPro" id="IPR036388">
    <property type="entry name" value="WH-like_DNA-bd_sf"/>
</dbReference>